<reference evidence="2 3" key="1">
    <citation type="submission" date="2020-08" db="EMBL/GenBank/DDBJ databases">
        <title>Genomic Encyclopedia of Type Strains, Phase IV (KMG-IV): sequencing the most valuable type-strain genomes for metagenomic binning, comparative biology and taxonomic classification.</title>
        <authorList>
            <person name="Goeker M."/>
        </authorList>
    </citation>
    <scope>NUCLEOTIDE SEQUENCE [LARGE SCALE GENOMIC DNA]</scope>
    <source>
        <strain evidence="2 3">DSM 103725</strain>
    </source>
</reference>
<dbReference type="Proteomes" id="UP000541810">
    <property type="component" value="Unassembled WGS sequence"/>
</dbReference>
<gene>
    <name evidence="2" type="ORF">HNQ40_001786</name>
</gene>
<dbReference type="InterPro" id="IPR017853">
    <property type="entry name" value="GH"/>
</dbReference>
<sequence length="913" mass="101769">MKRGRALAWSVAVGLAGLAGAAVADPGPTFVWWEAESPNTSTFPEQTWFSANDDPGWQYLSGGAWLTSTGIATADPPQASYELDIPEAGEYQLWVRKFWRHGPMHYRFGEAAWQTLGRDIPLVDRQRLPKDAEVDWVYLDTVELSAGETTFEIQLALQPGEDAVAGLDCFVLSREPFFPRGKFKPGERAADGVEVPDGWFALDEPLDTFRDDTLLDLRHLNEPEAGTHGPLRKSPDGNSIHLGDGTPVRFWGVNLSAQEAGQPDHIVQHTTRRLAKLGVNMIRHHSPLWIDNGLTYGTATSPVTLDPVKVERLHHLVAAAKTQGIYTNLSWYFPLWINDGGRLGLAGYDTLPADKRKPFAVLFFNDKAQQHYFDAMRELLTTPNPHTGLPLANDPALGLIELCNEDNLFFWTFDEKNLPAAQWELLERKFADHLKQKHGSLEAARKPWRKAKHDNDDWDGGRVGVYDAWHMTREAKDKLSNHELKRVAEQVEFLAGLQRGFYEKAVRVLRDELGYEGLISASNWYAADPTLMDAVERWTYTATDVIDQHGYFNPKHEGDAASYSVRVGQTFDSRAAVLLPQRPPLRTNQVEGHPQMISEMGWTTPNHYRADATLLTAAAMSLQGIDAVNFFIWNATGDFDTTMNKFALATPTMAGMFPAMALMARRGDLPEADIVVHEALRTENLFNLEGTAAVTDAALDGFRAADVQPGAKMAGDLETFDPFSAYVGRVSRSFDQPGDADLQLNLNGSINRLSQQMRTHNDSFQWDWKAGIVSIDSPHTQAAAGFFVNTPGVFLSNLSIRSNNYFGQITVTSLDDKPIDQSRKILIQAVTEESLSGFLATRSGKINSLGGQPWILKKIEASIEFHNPKHLFKRVIALDINGLPTNDIVTWEAENNSIVVTLPQNRLYTIIER</sequence>
<name>A0A7X0H657_9BACT</name>
<keyword evidence="3" id="KW-1185">Reference proteome</keyword>
<dbReference type="AlphaFoldDB" id="A0A7X0H657"/>
<organism evidence="2 3">
    <name type="scientific">Algisphaera agarilytica</name>
    <dbReference type="NCBI Taxonomy" id="1385975"/>
    <lineage>
        <taxon>Bacteria</taxon>
        <taxon>Pseudomonadati</taxon>
        <taxon>Planctomycetota</taxon>
        <taxon>Phycisphaerae</taxon>
        <taxon>Phycisphaerales</taxon>
        <taxon>Phycisphaeraceae</taxon>
        <taxon>Algisphaera</taxon>
    </lineage>
</organism>
<comment type="caution">
    <text evidence="2">The sequence shown here is derived from an EMBL/GenBank/DDBJ whole genome shotgun (WGS) entry which is preliminary data.</text>
</comment>
<dbReference type="Gene3D" id="3.20.20.80">
    <property type="entry name" value="Glycosidases"/>
    <property type="match status" value="1"/>
</dbReference>
<dbReference type="EMBL" id="JACHGY010000001">
    <property type="protein sequence ID" value="MBB6429980.1"/>
    <property type="molecule type" value="Genomic_DNA"/>
</dbReference>
<evidence type="ECO:0000313" key="2">
    <source>
        <dbReference type="EMBL" id="MBB6429980.1"/>
    </source>
</evidence>
<feature type="chain" id="PRO_5031329126" evidence="1">
    <location>
        <begin position="25"/>
        <end position="913"/>
    </location>
</feature>
<proteinExistence type="predicted"/>
<evidence type="ECO:0000313" key="3">
    <source>
        <dbReference type="Proteomes" id="UP000541810"/>
    </source>
</evidence>
<keyword evidence="1" id="KW-0732">Signal</keyword>
<accession>A0A7X0H657</accession>
<protein>
    <submittedName>
        <fullName evidence="2">Uncharacterized protein</fullName>
    </submittedName>
</protein>
<evidence type="ECO:0000256" key="1">
    <source>
        <dbReference type="SAM" id="SignalP"/>
    </source>
</evidence>
<feature type="signal peptide" evidence="1">
    <location>
        <begin position="1"/>
        <end position="24"/>
    </location>
</feature>
<dbReference type="SUPFAM" id="SSF51445">
    <property type="entry name" value="(Trans)glycosidases"/>
    <property type="match status" value="1"/>
</dbReference>